<keyword evidence="4" id="KW-1185">Reference proteome</keyword>
<keyword evidence="1" id="KW-1133">Transmembrane helix</keyword>
<dbReference type="GO" id="GO:0004175">
    <property type="term" value="F:endopeptidase activity"/>
    <property type="evidence" value="ECO:0007669"/>
    <property type="project" value="UniProtKB-ARBA"/>
</dbReference>
<accession>A0A2V3PP00</accession>
<dbReference type="EMBL" id="QICL01000019">
    <property type="protein sequence ID" value="PXV62464.1"/>
    <property type="molecule type" value="Genomic_DNA"/>
</dbReference>
<dbReference type="OrthoDB" id="1523022at2"/>
<keyword evidence="1" id="KW-0472">Membrane</keyword>
<dbReference type="PANTHER" id="PTHR43592:SF15">
    <property type="entry name" value="CAAX AMINO TERMINAL PROTEASE FAMILY PROTEIN"/>
    <property type="match status" value="1"/>
</dbReference>
<feature type="domain" description="CAAX prenyl protease 2/Lysostaphin resistance protein A-like" evidence="2">
    <location>
        <begin position="151"/>
        <end position="239"/>
    </location>
</feature>
<dbReference type="RefSeq" id="WP_110311379.1">
    <property type="nucleotide sequence ID" value="NZ_QICL01000019.1"/>
</dbReference>
<evidence type="ECO:0000256" key="1">
    <source>
        <dbReference type="SAM" id="Phobius"/>
    </source>
</evidence>
<dbReference type="InterPro" id="IPR003675">
    <property type="entry name" value="Rce1/LyrA-like_dom"/>
</dbReference>
<feature type="transmembrane region" description="Helical" evidence="1">
    <location>
        <begin position="12"/>
        <end position="36"/>
    </location>
</feature>
<feature type="transmembrane region" description="Helical" evidence="1">
    <location>
        <begin position="90"/>
        <end position="111"/>
    </location>
</feature>
<dbReference type="PANTHER" id="PTHR43592">
    <property type="entry name" value="CAAX AMINO TERMINAL PROTEASE"/>
    <property type="match status" value="1"/>
</dbReference>
<organism evidence="3 4">
    <name type="scientific">Dysgonomonas alginatilytica</name>
    <dbReference type="NCBI Taxonomy" id="1605892"/>
    <lineage>
        <taxon>Bacteria</taxon>
        <taxon>Pseudomonadati</taxon>
        <taxon>Bacteroidota</taxon>
        <taxon>Bacteroidia</taxon>
        <taxon>Bacteroidales</taxon>
        <taxon>Dysgonomonadaceae</taxon>
        <taxon>Dysgonomonas</taxon>
    </lineage>
</organism>
<feature type="transmembrane region" description="Helical" evidence="1">
    <location>
        <begin position="259"/>
        <end position="282"/>
    </location>
</feature>
<feature type="transmembrane region" description="Helical" evidence="1">
    <location>
        <begin position="187"/>
        <end position="206"/>
    </location>
</feature>
<evidence type="ECO:0000259" key="2">
    <source>
        <dbReference type="Pfam" id="PF02517"/>
    </source>
</evidence>
<dbReference type="Pfam" id="PF02517">
    <property type="entry name" value="Rce1-like"/>
    <property type="match status" value="1"/>
</dbReference>
<dbReference type="Proteomes" id="UP000247973">
    <property type="component" value="Unassembled WGS sequence"/>
</dbReference>
<keyword evidence="1" id="KW-0812">Transmembrane</keyword>
<proteinExistence type="predicted"/>
<protein>
    <recommendedName>
        <fullName evidence="2">CAAX prenyl protease 2/Lysostaphin resistance protein A-like domain-containing protein</fullName>
    </recommendedName>
</protein>
<sequence>MNKEIFLRMSSWSQLFFLCLFSFGGLIIASILTLAIGAGMNSLQSLDFMKAMQVVQVIFIFLIPALLCAHLFHKSAPRFLKINKPIDVKFLLLSILLIFAIQPLIAFTGYYNGLMTLPESLAGLERIMKMMEEQTQELVERMLTTNSIIILLINLFVIAITAGVTEEFFFRGSMQQTIKKICKNRHVAVWITAFIFSFIHFQFYGFVPRLLLGALLGYIFLWSGNLWIPVIVHAINNTIGVLTFHFFHNTPIYEKLETFGVGNTLWATVVSVVLSGTILAILSREYQKNNPQDFTI</sequence>
<feature type="transmembrane region" description="Helical" evidence="1">
    <location>
        <begin position="226"/>
        <end position="247"/>
    </location>
</feature>
<feature type="transmembrane region" description="Helical" evidence="1">
    <location>
        <begin position="48"/>
        <end position="69"/>
    </location>
</feature>
<reference evidence="3 4" key="1">
    <citation type="submission" date="2018-03" db="EMBL/GenBank/DDBJ databases">
        <title>Genomic Encyclopedia of Archaeal and Bacterial Type Strains, Phase II (KMG-II): from individual species to whole genera.</title>
        <authorList>
            <person name="Goeker M."/>
        </authorList>
    </citation>
    <scope>NUCLEOTIDE SEQUENCE [LARGE SCALE GENOMIC DNA]</scope>
    <source>
        <strain evidence="3 4">DSM 100214</strain>
    </source>
</reference>
<evidence type="ECO:0000313" key="4">
    <source>
        <dbReference type="Proteomes" id="UP000247973"/>
    </source>
</evidence>
<gene>
    <name evidence="3" type="ORF">CLV62_1193</name>
</gene>
<name>A0A2V3PP00_9BACT</name>
<dbReference type="AlphaFoldDB" id="A0A2V3PP00"/>
<evidence type="ECO:0000313" key="3">
    <source>
        <dbReference type="EMBL" id="PXV62464.1"/>
    </source>
</evidence>
<comment type="caution">
    <text evidence="3">The sequence shown here is derived from an EMBL/GenBank/DDBJ whole genome shotgun (WGS) entry which is preliminary data.</text>
</comment>
<dbReference type="GO" id="GO:0080120">
    <property type="term" value="P:CAAX-box protein maturation"/>
    <property type="evidence" value="ECO:0007669"/>
    <property type="project" value="UniProtKB-ARBA"/>
</dbReference>
<feature type="transmembrane region" description="Helical" evidence="1">
    <location>
        <begin position="148"/>
        <end position="166"/>
    </location>
</feature>